<dbReference type="PATRIC" id="fig|1121448.10.peg.2492"/>
<sequence>MSGENQLVEVACPKCQRTEIINVPKEEMPVCPECKVRMVVKELLKEGKSY</sequence>
<evidence type="ECO:0000313" key="1">
    <source>
        <dbReference type="EMBL" id="AGW14277.1"/>
    </source>
</evidence>
<dbReference type="KEGG" id="dgg:DGI_2544"/>
<dbReference type="HOGENOM" id="CLU_208388_0_0_7"/>
<organism evidence="1 2">
    <name type="scientific">Megalodesulfovibrio gigas (strain ATCC 19364 / DSM 1382 / NCIMB 9332 / VKM B-1759)</name>
    <name type="common">Desulfovibrio gigas</name>
    <dbReference type="NCBI Taxonomy" id="1121448"/>
    <lineage>
        <taxon>Bacteria</taxon>
        <taxon>Pseudomonadati</taxon>
        <taxon>Thermodesulfobacteriota</taxon>
        <taxon>Desulfovibrionia</taxon>
        <taxon>Desulfovibrionales</taxon>
        <taxon>Desulfovibrionaceae</taxon>
        <taxon>Megalodesulfovibrio</taxon>
    </lineage>
</organism>
<name>T2GEE1_MEGG1</name>
<dbReference type="RefSeq" id="WP_021761279.1">
    <property type="nucleotide sequence ID" value="NC_022444.1"/>
</dbReference>
<keyword evidence="2" id="KW-1185">Reference proteome</keyword>
<dbReference type="Proteomes" id="UP000016587">
    <property type="component" value="Chromosome"/>
</dbReference>
<reference evidence="1 2" key="1">
    <citation type="journal article" date="2013" name="J. Bacteriol.">
        <title>Roles of HynAB and Ech, the only two hydrogenases found in the model sulfate reducer Desulfovibrio gigas.</title>
        <authorList>
            <person name="Morais-Silva F.O."/>
            <person name="Santos C.I."/>
            <person name="Rodrigues R."/>
            <person name="Pereira I.A."/>
            <person name="Rodrigues-Pousada C."/>
        </authorList>
    </citation>
    <scope>NUCLEOTIDE SEQUENCE [LARGE SCALE GENOMIC DNA]</scope>
    <source>
        <strain evidence="2">ATCC 19364 / DSM 1382 / NCIMB 9332 / VKM B-1759</strain>
    </source>
</reference>
<proteinExistence type="predicted"/>
<dbReference type="eggNOG" id="ENOG5033JMA">
    <property type="taxonomic scope" value="Bacteria"/>
</dbReference>
<dbReference type="EMBL" id="CP006585">
    <property type="protein sequence ID" value="AGW14277.1"/>
    <property type="molecule type" value="Genomic_DNA"/>
</dbReference>
<accession>T2GEE1</accession>
<evidence type="ECO:0000313" key="2">
    <source>
        <dbReference type="Proteomes" id="UP000016587"/>
    </source>
</evidence>
<dbReference type="STRING" id="1121448.DGI_2544"/>
<protein>
    <submittedName>
        <fullName evidence="1">Uncharacterized protein</fullName>
    </submittedName>
</protein>
<gene>
    <name evidence="1" type="ORF">DGI_2544</name>
</gene>
<dbReference type="AlphaFoldDB" id="T2GEE1"/>
<reference evidence="2" key="2">
    <citation type="submission" date="2013-07" db="EMBL/GenBank/DDBJ databases">
        <authorList>
            <person name="Morais-Silva F.O."/>
            <person name="Rezende A.M."/>
            <person name="Pimentel C."/>
            <person name="Resende D.M."/>
            <person name="Santos C.I."/>
            <person name="Clemente C."/>
            <person name="de Oliveira L.M."/>
            <person name="da Silva S.M."/>
            <person name="Costa D.A."/>
            <person name="Varela-Raposo A."/>
            <person name="Horacio E.C.A."/>
            <person name="Matos M."/>
            <person name="Flores O."/>
            <person name="Ruiz J.C."/>
            <person name="Rodrigues-Pousada C."/>
        </authorList>
    </citation>
    <scope>NUCLEOTIDE SEQUENCE [LARGE SCALE GENOMIC DNA]</scope>
    <source>
        <strain evidence="2">ATCC 19364 / DSM 1382 / NCIMB 9332 / VKM B-1759</strain>
    </source>
</reference>